<dbReference type="HOGENOM" id="CLU_653929_0_0_1"/>
<feature type="region of interest" description="Disordered" evidence="1">
    <location>
        <begin position="108"/>
        <end position="136"/>
    </location>
</feature>
<evidence type="ECO:0000256" key="1">
    <source>
        <dbReference type="SAM" id="MobiDB-lite"/>
    </source>
</evidence>
<dbReference type="EMBL" id="KN834796">
    <property type="protein sequence ID" value="KIK56618.1"/>
    <property type="molecule type" value="Genomic_DNA"/>
</dbReference>
<feature type="compositionally biased region" description="Polar residues" evidence="1">
    <location>
        <begin position="411"/>
        <end position="420"/>
    </location>
</feature>
<dbReference type="AlphaFoldDB" id="A0A0D0CMY6"/>
<feature type="compositionally biased region" description="Basic and acidic residues" evidence="1">
    <location>
        <begin position="319"/>
        <end position="337"/>
    </location>
</feature>
<reference evidence="2 3" key="1">
    <citation type="submission" date="2014-04" db="EMBL/GenBank/DDBJ databases">
        <title>Evolutionary Origins and Diversification of the Mycorrhizal Mutualists.</title>
        <authorList>
            <consortium name="DOE Joint Genome Institute"/>
            <consortium name="Mycorrhizal Genomics Consortium"/>
            <person name="Kohler A."/>
            <person name="Kuo A."/>
            <person name="Nagy L.G."/>
            <person name="Floudas D."/>
            <person name="Copeland A."/>
            <person name="Barry K.W."/>
            <person name="Cichocki N."/>
            <person name="Veneault-Fourrey C."/>
            <person name="LaButti K."/>
            <person name="Lindquist E.A."/>
            <person name="Lipzen A."/>
            <person name="Lundell T."/>
            <person name="Morin E."/>
            <person name="Murat C."/>
            <person name="Riley R."/>
            <person name="Ohm R."/>
            <person name="Sun H."/>
            <person name="Tunlid A."/>
            <person name="Henrissat B."/>
            <person name="Grigoriev I.V."/>
            <person name="Hibbett D.S."/>
            <person name="Martin F."/>
        </authorList>
    </citation>
    <scope>NUCLEOTIDE SEQUENCE [LARGE SCALE GENOMIC DNA]</scope>
    <source>
        <strain evidence="2 3">FD-317 M1</strain>
    </source>
</reference>
<feature type="region of interest" description="Disordered" evidence="1">
    <location>
        <begin position="148"/>
        <end position="170"/>
    </location>
</feature>
<dbReference type="Proteomes" id="UP000053593">
    <property type="component" value="Unassembled WGS sequence"/>
</dbReference>
<name>A0A0D0CMY6_9AGAR</name>
<organism evidence="2 3">
    <name type="scientific">Collybiopsis luxurians FD-317 M1</name>
    <dbReference type="NCBI Taxonomy" id="944289"/>
    <lineage>
        <taxon>Eukaryota</taxon>
        <taxon>Fungi</taxon>
        <taxon>Dikarya</taxon>
        <taxon>Basidiomycota</taxon>
        <taxon>Agaricomycotina</taxon>
        <taxon>Agaricomycetes</taxon>
        <taxon>Agaricomycetidae</taxon>
        <taxon>Agaricales</taxon>
        <taxon>Marasmiineae</taxon>
        <taxon>Omphalotaceae</taxon>
        <taxon>Collybiopsis</taxon>
        <taxon>Collybiopsis luxurians</taxon>
    </lineage>
</organism>
<feature type="region of interest" description="Disordered" evidence="1">
    <location>
        <begin position="240"/>
        <end position="260"/>
    </location>
</feature>
<feature type="region of interest" description="Disordered" evidence="1">
    <location>
        <begin position="184"/>
        <end position="225"/>
    </location>
</feature>
<protein>
    <submittedName>
        <fullName evidence="2">Uncharacterized protein</fullName>
    </submittedName>
</protein>
<evidence type="ECO:0000313" key="3">
    <source>
        <dbReference type="Proteomes" id="UP000053593"/>
    </source>
</evidence>
<accession>A0A0D0CMY6</accession>
<gene>
    <name evidence="2" type="ORF">GYMLUDRAFT_247656</name>
</gene>
<feature type="region of interest" description="Disordered" evidence="1">
    <location>
        <begin position="318"/>
        <end position="420"/>
    </location>
</feature>
<proteinExistence type="predicted"/>
<feature type="compositionally biased region" description="Gly residues" evidence="1">
    <location>
        <begin position="191"/>
        <end position="202"/>
    </location>
</feature>
<feature type="compositionally biased region" description="Acidic residues" evidence="1">
    <location>
        <begin position="338"/>
        <end position="349"/>
    </location>
</feature>
<sequence>MIQAFCAILPSVERSLSRTLGVPILPISLGAGRGSGGYSLCIWWYYFLEYQLNLSSGFGGGQKSLLFNSSAFNMPNIPTFTALVSSTSTPNAFYKSLPAVNDDVMPNQFSITPVQPGRSARSPERQQRQNKSSGVGVVMLEDEAAGAMQVDDEDRAQGREPSAPGEGGGCLGYSLFANHNEMLSSTNGGRPATGGGRKGLGFGVTSPTSDGERRMSNGIFRGRGDAEDVDMDTVLESPSKSQLSLLQIPTRRARTQSSRKSTAPAAALILTVSRKFTASSSGTGAGLSARVSTASRTQDKREKVTWWMVAAADTVTARKVRDEGNGQARARKEKESSADEENEGEEEEDRVALLSIYEGYEEDARASTAAPFDSNEDSGMETEMRKSSRISTAGAEGGSRWPTRKSVAGGMTTTGRKARS</sequence>
<keyword evidence="3" id="KW-1185">Reference proteome</keyword>
<evidence type="ECO:0000313" key="2">
    <source>
        <dbReference type="EMBL" id="KIK56618.1"/>
    </source>
</evidence>